<dbReference type="Gene3D" id="2.30.29.30">
    <property type="entry name" value="Pleckstrin-homology domain (PH domain)/Phosphotyrosine-binding domain (PTB)"/>
    <property type="match status" value="1"/>
</dbReference>
<dbReference type="Proteomes" id="UP000601435">
    <property type="component" value="Unassembled WGS sequence"/>
</dbReference>
<evidence type="ECO:0000313" key="4">
    <source>
        <dbReference type="Proteomes" id="UP000601435"/>
    </source>
</evidence>
<dbReference type="InterPro" id="IPR011993">
    <property type="entry name" value="PH-like_dom_sf"/>
</dbReference>
<dbReference type="OrthoDB" id="424784at2759"/>
<dbReference type="PANTHER" id="PTHR16166">
    <property type="entry name" value="VACUOLAR PROTEIN SORTING-ASSOCIATED PROTEIN VPS13"/>
    <property type="match status" value="1"/>
</dbReference>
<gene>
    <name evidence="3" type="primary">vps13A</name>
    <name evidence="3" type="ORF">SNEC2469_LOCUS27124</name>
</gene>
<evidence type="ECO:0000313" key="3">
    <source>
        <dbReference type="EMBL" id="CAE7859163.1"/>
    </source>
</evidence>
<feature type="domain" description="PH" evidence="2">
    <location>
        <begin position="734"/>
        <end position="839"/>
    </location>
</feature>
<dbReference type="AlphaFoldDB" id="A0A813AC27"/>
<keyword evidence="4" id="KW-1185">Reference proteome</keyword>
<dbReference type="EMBL" id="CAJNJA010056585">
    <property type="protein sequence ID" value="CAE7859163.1"/>
    <property type="molecule type" value="Genomic_DNA"/>
</dbReference>
<dbReference type="GO" id="GO:0006623">
    <property type="term" value="P:protein targeting to vacuole"/>
    <property type="evidence" value="ECO:0007669"/>
    <property type="project" value="TreeGrafter"/>
</dbReference>
<evidence type="ECO:0000256" key="1">
    <source>
        <dbReference type="ARBA" id="ARBA00006545"/>
    </source>
</evidence>
<comment type="caution">
    <text evidence="3">The sequence shown here is derived from an EMBL/GenBank/DDBJ whole genome shotgun (WGS) entry which is preliminary data.</text>
</comment>
<dbReference type="InterPro" id="IPR026847">
    <property type="entry name" value="VPS13"/>
</dbReference>
<sequence>MIRLSMQILSAGMITLFRGTSISVPVALYLVRFKVISAEFLMARIDLRTASIFGMNLWKTAVWEQFALTVDHVQLLKRSAQRKVKFLVHHFQHGEVAKRNSPFQGKTPGGREASIKTNAMKELTLLLQPVIVRLDLVWFWVKVGQQLFEWATVDSGSANAGSSAEDREIVAKQVFLLREGGIEVPSSSTTRHPVYFEYFRLGALIAQVEILMPMKSKLLKKRQASSGVASSMFEDEDDEQDAQMLQCSGNYWALAVVRIGVNVAVPDSGTSDPPITRTVFQRTLEDLMPFLYSLIRDYVKTGMYQFWKVLFSINLLGDPVGLTTSVTGGVMKFFRKTGSEVIAGDLKGEGLLSLAQGVVGGTAATAGKFFGALGDTVDALAQTGGDRDRHYQPGSVNHVGDGLTAGAQVFLHGATSGIAGLVQAPVQGFQRKGVVGLATGMLKGAAGLKADSDDLGTLGRRDMEAGCVEKAKYGHGWIEYLRQRALMRPRAFIFHAGQRANLCNFRVDAIAPMSGISMRLTPNSYKYLQVLAADNCRLAASSLDMERFIGGGLLDQVFLEALEFPTVESPVADTSFGSAVSGFYGTSAVMSRRLRGATYRVELSAQGSGGRWSKASKLGRLTRDGSVAFNEVKWVPTQTLVEAVLAQVAKLLRDPEARGSSELLVIRANLLGFGELKELAALDGVTCRIRPSQPLRVGQALRPAWDPDRVPTTQRWVVPKGIVTRQEDTRLPPPERREGPLEKRSKGAFHHWSRKWVVLENHEFMYWNDRRDFEQGRRPKVRYSLAAADCQYRFAAGETPEACFVQVRSDGLLEAQWRPAQGSDETAGSWLQAVLRHTIQDK</sequence>
<comment type="similarity">
    <text evidence="1">Belongs to the VPS13 family.</text>
</comment>
<name>A0A813AC27_9DINO</name>
<dbReference type="PANTHER" id="PTHR16166:SF93">
    <property type="entry name" value="INTERMEMBRANE LIPID TRANSFER PROTEIN VPS13"/>
    <property type="match status" value="1"/>
</dbReference>
<dbReference type="InterPro" id="IPR001849">
    <property type="entry name" value="PH_domain"/>
</dbReference>
<dbReference type="SUPFAM" id="SSF50729">
    <property type="entry name" value="PH domain-like"/>
    <property type="match status" value="1"/>
</dbReference>
<dbReference type="PROSITE" id="PS50003">
    <property type="entry name" value="PH_DOMAIN"/>
    <property type="match status" value="1"/>
</dbReference>
<reference evidence="3" key="1">
    <citation type="submission" date="2021-02" db="EMBL/GenBank/DDBJ databases">
        <authorList>
            <person name="Dougan E. K."/>
            <person name="Rhodes N."/>
            <person name="Thang M."/>
            <person name="Chan C."/>
        </authorList>
    </citation>
    <scope>NUCLEOTIDE SEQUENCE</scope>
</reference>
<organism evidence="3 4">
    <name type="scientific">Symbiodinium necroappetens</name>
    <dbReference type="NCBI Taxonomy" id="1628268"/>
    <lineage>
        <taxon>Eukaryota</taxon>
        <taxon>Sar</taxon>
        <taxon>Alveolata</taxon>
        <taxon>Dinophyceae</taxon>
        <taxon>Suessiales</taxon>
        <taxon>Symbiodiniaceae</taxon>
        <taxon>Symbiodinium</taxon>
    </lineage>
</organism>
<dbReference type="CDD" id="cd00821">
    <property type="entry name" value="PH"/>
    <property type="match status" value="1"/>
</dbReference>
<dbReference type="GO" id="GO:0045053">
    <property type="term" value="P:protein retention in Golgi apparatus"/>
    <property type="evidence" value="ECO:0007669"/>
    <property type="project" value="TreeGrafter"/>
</dbReference>
<accession>A0A813AC27</accession>
<proteinExistence type="inferred from homology"/>
<protein>
    <submittedName>
        <fullName evidence="3">Vps13A protein</fullName>
    </submittedName>
</protein>
<evidence type="ECO:0000259" key="2">
    <source>
        <dbReference type="PROSITE" id="PS50003"/>
    </source>
</evidence>